<evidence type="ECO:0000259" key="1">
    <source>
        <dbReference type="PROSITE" id="PS50181"/>
    </source>
</evidence>
<organism evidence="2 3">
    <name type="scientific">Kwoniella europaea PYCC6329</name>
    <dbReference type="NCBI Taxonomy" id="1423913"/>
    <lineage>
        <taxon>Eukaryota</taxon>
        <taxon>Fungi</taxon>
        <taxon>Dikarya</taxon>
        <taxon>Basidiomycota</taxon>
        <taxon>Agaricomycotina</taxon>
        <taxon>Tremellomycetes</taxon>
        <taxon>Tremellales</taxon>
        <taxon>Cryptococcaceae</taxon>
        <taxon>Kwoniella</taxon>
    </lineage>
</organism>
<dbReference type="InterPro" id="IPR036047">
    <property type="entry name" value="F-box-like_dom_sf"/>
</dbReference>
<dbReference type="RefSeq" id="XP_066085648.1">
    <property type="nucleotide sequence ID" value="XM_066229551.1"/>
</dbReference>
<dbReference type="AlphaFoldDB" id="A0AAX4KMM1"/>
<name>A0AAX4KMM1_9TREE</name>
<dbReference type="Proteomes" id="UP001358614">
    <property type="component" value="Chromosome 1"/>
</dbReference>
<dbReference type="EMBL" id="CP144089">
    <property type="protein sequence ID" value="WWD07681.1"/>
    <property type="molecule type" value="Genomic_DNA"/>
</dbReference>
<dbReference type="InterPro" id="IPR001810">
    <property type="entry name" value="F-box_dom"/>
</dbReference>
<dbReference type="SUPFAM" id="SSF81383">
    <property type="entry name" value="F-box domain"/>
    <property type="match status" value="1"/>
</dbReference>
<gene>
    <name evidence="2" type="ORF">V865_005782</name>
</gene>
<dbReference type="PROSITE" id="PS50181">
    <property type="entry name" value="FBOX"/>
    <property type="match status" value="1"/>
</dbReference>
<dbReference type="Pfam" id="PF12937">
    <property type="entry name" value="F-box-like"/>
    <property type="match status" value="1"/>
</dbReference>
<feature type="domain" description="F-box" evidence="1">
    <location>
        <begin position="19"/>
        <end position="64"/>
    </location>
</feature>
<dbReference type="GeneID" id="91104583"/>
<dbReference type="Gene3D" id="3.80.10.10">
    <property type="entry name" value="Ribonuclease Inhibitor"/>
    <property type="match status" value="1"/>
</dbReference>
<proteinExistence type="predicted"/>
<dbReference type="KEGG" id="ker:91104583"/>
<keyword evidence="3" id="KW-1185">Reference proteome</keyword>
<sequence length="374" mass="43135">MPPTAQAATSGPSYIPSIPQSTLPLPTELITRVLSYSSQGTLASICRVSKALYRIASPVLWKHLVLSPWKVGQDEEGVLDEKKAECGSMKTRQKNGKALRNDVITLSVYHHSTTWCRSNTKSTLKLPEVHTLHLYLSEYGLLHDGHDRNGCRLLRNIAPKVVIFHNARARHLGEESLGSPYGLFDQTEELTCISLVSRALEPSFNDLVVLQKFFNLNKMVWIFQPEDFDPSRHYGWTEPILAGYDYRNEIVRLANALPKAKLTIVNSGLIHFYDKDCEKMTVEESQRQNEIIVKKEVEELLVANFRQWSPERREERIESIEFMDLNEFMEKEEWWKYLNTDEVQEWKVMMDEVEKRFSVEAETDPADGKEVMDD</sequence>
<evidence type="ECO:0000313" key="3">
    <source>
        <dbReference type="Proteomes" id="UP001358614"/>
    </source>
</evidence>
<reference evidence="2 3" key="1">
    <citation type="submission" date="2024-01" db="EMBL/GenBank/DDBJ databases">
        <title>Comparative genomics of Cryptococcus and Kwoniella reveals pathogenesis evolution and contrasting modes of karyotype evolution via chromosome fusion or intercentromeric recombination.</title>
        <authorList>
            <person name="Coelho M.A."/>
            <person name="David-Palma M."/>
            <person name="Shea T."/>
            <person name="Bowers K."/>
            <person name="McGinley-Smith S."/>
            <person name="Mohammad A.W."/>
            <person name="Gnirke A."/>
            <person name="Yurkov A.M."/>
            <person name="Nowrousian M."/>
            <person name="Sun S."/>
            <person name="Cuomo C.A."/>
            <person name="Heitman J."/>
        </authorList>
    </citation>
    <scope>NUCLEOTIDE SEQUENCE [LARGE SCALE GENOMIC DNA]</scope>
    <source>
        <strain evidence="2 3">PYCC6329</strain>
    </source>
</reference>
<dbReference type="InterPro" id="IPR032675">
    <property type="entry name" value="LRR_dom_sf"/>
</dbReference>
<evidence type="ECO:0000313" key="2">
    <source>
        <dbReference type="EMBL" id="WWD07681.1"/>
    </source>
</evidence>
<accession>A0AAX4KMM1</accession>
<protein>
    <recommendedName>
        <fullName evidence="1">F-box domain-containing protein</fullName>
    </recommendedName>
</protein>